<dbReference type="SMART" id="SM00612">
    <property type="entry name" value="Kelch"/>
    <property type="match status" value="1"/>
</dbReference>
<sequence>MENKIYVLGGYDDVTHTITGDAECFDPSTSKWERIAPMPKGRSGLSSTLLSGLKNLQDYTLDSESRSILNKYLSEYLTQEMDNLSVNNLSDSQISYQIMSL</sequence>
<evidence type="ECO:0000313" key="2">
    <source>
        <dbReference type="EMBL" id="GFT87204.1"/>
    </source>
</evidence>
<name>A0A8X6U7V5_NEPPI</name>
<evidence type="ECO:0000256" key="1">
    <source>
        <dbReference type="ARBA" id="ARBA00022441"/>
    </source>
</evidence>
<reference evidence="2" key="1">
    <citation type="submission" date="2020-08" db="EMBL/GenBank/DDBJ databases">
        <title>Multicomponent nature underlies the extraordinary mechanical properties of spider dragline silk.</title>
        <authorList>
            <person name="Kono N."/>
            <person name="Nakamura H."/>
            <person name="Mori M."/>
            <person name="Yoshida Y."/>
            <person name="Ohtoshi R."/>
            <person name="Malay A.D."/>
            <person name="Moran D.A.P."/>
            <person name="Tomita M."/>
            <person name="Numata K."/>
            <person name="Arakawa K."/>
        </authorList>
    </citation>
    <scope>NUCLEOTIDE SEQUENCE</scope>
</reference>
<dbReference type="InterPro" id="IPR015915">
    <property type="entry name" value="Kelch-typ_b-propeller"/>
</dbReference>
<dbReference type="Pfam" id="PF01344">
    <property type="entry name" value="Kelch_1"/>
    <property type="match status" value="1"/>
</dbReference>
<dbReference type="AlphaFoldDB" id="A0A8X6U7V5"/>
<gene>
    <name evidence="2" type="primary">NCL1_34186</name>
    <name evidence="2" type="ORF">NPIL_567991</name>
</gene>
<keyword evidence="3" id="KW-1185">Reference proteome</keyword>
<organism evidence="2 3">
    <name type="scientific">Nephila pilipes</name>
    <name type="common">Giant wood spider</name>
    <name type="synonym">Nephila maculata</name>
    <dbReference type="NCBI Taxonomy" id="299642"/>
    <lineage>
        <taxon>Eukaryota</taxon>
        <taxon>Metazoa</taxon>
        <taxon>Ecdysozoa</taxon>
        <taxon>Arthropoda</taxon>
        <taxon>Chelicerata</taxon>
        <taxon>Arachnida</taxon>
        <taxon>Araneae</taxon>
        <taxon>Araneomorphae</taxon>
        <taxon>Entelegynae</taxon>
        <taxon>Araneoidea</taxon>
        <taxon>Nephilidae</taxon>
        <taxon>Nephila</taxon>
    </lineage>
</organism>
<accession>A0A8X6U7V5</accession>
<dbReference type="OrthoDB" id="10444809at2759"/>
<protein>
    <submittedName>
        <fullName evidence="2">Kelch-like protein 10</fullName>
    </submittedName>
</protein>
<dbReference type="Gene3D" id="2.120.10.80">
    <property type="entry name" value="Kelch-type beta propeller"/>
    <property type="match status" value="1"/>
</dbReference>
<proteinExistence type="predicted"/>
<dbReference type="Proteomes" id="UP000887013">
    <property type="component" value="Unassembled WGS sequence"/>
</dbReference>
<comment type="caution">
    <text evidence="2">The sequence shown here is derived from an EMBL/GenBank/DDBJ whole genome shotgun (WGS) entry which is preliminary data.</text>
</comment>
<keyword evidence="1" id="KW-0880">Kelch repeat</keyword>
<dbReference type="InterPro" id="IPR006652">
    <property type="entry name" value="Kelch_1"/>
</dbReference>
<dbReference type="SUPFAM" id="SSF117281">
    <property type="entry name" value="Kelch motif"/>
    <property type="match status" value="1"/>
</dbReference>
<dbReference type="EMBL" id="BMAW01024276">
    <property type="protein sequence ID" value="GFT87204.1"/>
    <property type="molecule type" value="Genomic_DNA"/>
</dbReference>
<evidence type="ECO:0000313" key="3">
    <source>
        <dbReference type="Proteomes" id="UP000887013"/>
    </source>
</evidence>